<dbReference type="EMBL" id="FZNP01000001">
    <property type="protein sequence ID" value="SNR25155.1"/>
    <property type="molecule type" value="Genomic_DNA"/>
</dbReference>
<dbReference type="SUPFAM" id="SSF110849">
    <property type="entry name" value="ParB/Sulfiredoxin"/>
    <property type="match status" value="1"/>
</dbReference>
<organism evidence="1 2">
    <name type="scientific">Actinomadura mexicana</name>
    <dbReference type="NCBI Taxonomy" id="134959"/>
    <lineage>
        <taxon>Bacteria</taxon>
        <taxon>Bacillati</taxon>
        <taxon>Actinomycetota</taxon>
        <taxon>Actinomycetes</taxon>
        <taxon>Streptosporangiales</taxon>
        <taxon>Thermomonosporaceae</taxon>
        <taxon>Actinomadura</taxon>
    </lineage>
</organism>
<evidence type="ECO:0000313" key="1">
    <source>
        <dbReference type="EMBL" id="SNR25155.1"/>
    </source>
</evidence>
<proteinExistence type="predicted"/>
<reference evidence="2" key="1">
    <citation type="submission" date="2017-06" db="EMBL/GenBank/DDBJ databases">
        <authorList>
            <person name="Varghese N."/>
            <person name="Submissions S."/>
        </authorList>
    </citation>
    <scope>NUCLEOTIDE SEQUENCE [LARGE SCALE GENOMIC DNA]</scope>
    <source>
        <strain evidence="2">DSM 44485</strain>
    </source>
</reference>
<gene>
    <name evidence="1" type="ORF">SAMN06265355_101374</name>
</gene>
<accession>A0A238USP5</accession>
<evidence type="ECO:0000313" key="2">
    <source>
        <dbReference type="Proteomes" id="UP000198420"/>
    </source>
</evidence>
<keyword evidence="2" id="KW-1185">Reference proteome</keyword>
<protein>
    <submittedName>
        <fullName evidence="1">ParB-like nuclease domain-containing protein</fullName>
    </submittedName>
</protein>
<dbReference type="Proteomes" id="UP000198420">
    <property type="component" value="Unassembled WGS sequence"/>
</dbReference>
<sequence>MEPVEPEGIRPVVASALAAMWPVPYNEARLTWREVRLADVRSIVHVARRQRLDSAEELLQLYRGAQTAPYVPVRLVGQGERSFLVPPVAEEHGTHLVLIDGVHRLLAAHRAGIRHVRLFVVSGELPTPPGDVCALGDIGLSSEHRPPEMMFRNLRPEVFRRVGDAGGLEAAVRRELRRRPGEGT</sequence>
<name>A0A238USP5_9ACTN</name>
<dbReference type="AlphaFoldDB" id="A0A238USP5"/>
<dbReference type="InterPro" id="IPR036086">
    <property type="entry name" value="ParB/Sulfiredoxin_sf"/>
</dbReference>